<organism evidence="2 3">
    <name type="scientific">Shewanella schlegeliana</name>
    <dbReference type="NCBI Taxonomy" id="190308"/>
    <lineage>
        <taxon>Bacteria</taxon>
        <taxon>Pseudomonadati</taxon>
        <taxon>Pseudomonadota</taxon>
        <taxon>Gammaproteobacteria</taxon>
        <taxon>Alteromonadales</taxon>
        <taxon>Shewanellaceae</taxon>
        <taxon>Shewanella</taxon>
    </lineage>
</organism>
<keyword evidence="3" id="KW-1185">Reference proteome</keyword>
<dbReference type="Proteomes" id="UP000604898">
    <property type="component" value="Unassembled WGS sequence"/>
</dbReference>
<proteinExistence type="predicted"/>
<dbReference type="InterPro" id="IPR015897">
    <property type="entry name" value="CHK_kinase-like"/>
</dbReference>
<dbReference type="Gene3D" id="3.90.1200.10">
    <property type="match status" value="1"/>
</dbReference>
<dbReference type="RefSeq" id="WP_202722207.1">
    <property type="nucleotide sequence ID" value="NZ_JAESVD010000006.1"/>
</dbReference>
<dbReference type="SUPFAM" id="SSF56112">
    <property type="entry name" value="Protein kinase-like (PK-like)"/>
    <property type="match status" value="1"/>
</dbReference>
<dbReference type="InterPro" id="IPR004119">
    <property type="entry name" value="EcKL"/>
</dbReference>
<dbReference type="SMART" id="SM00587">
    <property type="entry name" value="CHK"/>
    <property type="match status" value="1"/>
</dbReference>
<evidence type="ECO:0000259" key="1">
    <source>
        <dbReference type="SMART" id="SM00587"/>
    </source>
</evidence>
<comment type="caution">
    <text evidence="2">The sequence shown here is derived from an EMBL/GenBank/DDBJ whole genome shotgun (WGS) entry which is preliminary data.</text>
</comment>
<protein>
    <submittedName>
        <fullName evidence="2">DUF1679 domain-containing protein</fullName>
    </submittedName>
</protein>
<evidence type="ECO:0000313" key="2">
    <source>
        <dbReference type="EMBL" id="MBL4913957.1"/>
    </source>
</evidence>
<dbReference type="PANTHER" id="PTHR11012:SF30">
    <property type="entry name" value="PROTEIN KINASE-LIKE DOMAIN-CONTAINING"/>
    <property type="match status" value="1"/>
</dbReference>
<dbReference type="Pfam" id="PF02958">
    <property type="entry name" value="EcKL"/>
    <property type="match status" value="2"/>
</dbReference>
<feature type="domain" description="CHK kinase-like" evidence="1">
    <location>
        <begin position="125"/>
        <end position="286"/>
    </location>
</feature>
<gene>
    <name evidence="2" type="ORF">JMA39_12610</name>
</gene>
<name>A0ABS1SZJ3_9GAMM</name>
<dbReference type="InterPro" id="IPR011009">
    <property type="entry name" value="Kinase-like_dom_sf"/>
</dbReference>
<dbReference type="EMBL" id="JAESVD010000006">
    <property type="protein sequence ID" value="MBL4913957.1"/>
    <property type="molecule type" value="Genomic_DNA"/>
</dbReference>
<evidence type="ECO:0000313" key="3">
    <source>
        <dbReference type="Proteomes" id="UP000604898"/>
    </source>
</evidence>
<sequence>MDLTNSSVENVLVDFFESTNFKKNSKIQSLWSGYGEVARYSFTSKELVNKFGVSQFIVKHICPPKQVNHPRGWSTSVSHQRKIDSYQVETNFYKTFSERCDSYCRVPRFLGERRFIEDGRSSQLILMADLDDQGFYCRATSLTVEQTKLCLRWLAHFHAKFMHFSAGNTYDELWPIGCYWHLATRMEEWQSMPESRLKQQASAIDNLLNNCEYKTVVHGDAKVANFCFNHDFTDVAAVDFQYVGSGSGVKDLVYLIGSCLSETECENNFTQLVNEYFIDLTHALGLYQPTIDPILVVKEWQNMVNFAWADFERFLVGWAPNHKKRNQFSQRITSKALASI</sequence>
<accession>A0ABS1SZJ3</accession>
<dbReference type="PANTHER" id="PTHR11012">
    <property type="entry name" value="PROTEIN KINASE-LIKE DOMAIN-CONTAINING"/>
    <property type="match status" value="1"/>
</dbReference>
<reference evidence="2 3" key="1">
    <citation type="submission" date="2021-01" db="EMBL/GenBank/DDBJ databases">
        <title>Genome sequence of Shewanella schlegeliana JCM 11561.</title>
        <authorList>
            <person name="Zhang H."/>
            <person name="Li C."/>
        </authorList>
    </citation>
    <scope>NUCLEOTIDE SEQUENCE [LARGE SCALE GENOMIC DNA]</scope>
    <source>
        <strain evidence="2 3">JCM 11561</strain>
    </source>
</reference>